<dbReference type="GO" id="GO:0030288">
    <property type="term" value="C:outer membrane-bounded periplasmic space"/>
    <property type="evidence" value="ECO:0007669"/>
    <property type="project" value="UniProtKB-ARBA"/>
</dbReference>
<dbReference type="Gene3D" id="3.10.105.10">
    <property type="entry name" value="Dipeptide-binding Protein, Domain 3"/>
    <property type="match status" value="1"/>
</dbReference>
<sequence length="527" mass="58236">MDRRSFLLGAGAAVAASSLDPAYGFEREGNRRILVFSGNQPVPILDPHQRYDWSTRMMQRCLYDALVRYDGTPPRVVPWLAERWETSADGKAWTFHLVGNAKFHNGDPLDAEAVRFSFERGLRLNKGISWMLSKHLKPGNTVALDARTVRFTLEQPYPDFLSFMPLWFITNPKQVMANQEGDDDGQKWLTTAEAGSGPFRIRRWDGQSVMSLEAVPDYWKGWPMAEADRPAGVIYRVMRESSPRKAALQRGEVDVAAGLTPDDIDQLGRMPGMTIADVPGAAPFAIMLNTQKGPTADVNLRKAIAYAFDYDALITIHKGAARLMDGPFPVVTEGRITLDMPRRNLELAKGYLAKTATPEGGIELEFLHIAGHEVQRQIGLVLLAALQPLGIKVNLVAQPWPTLVGRGASPETAAAMTAVYVTPVTTSPDTVASQYASSAAGQFRGIHHLRDAEIDRTVAEAAVELDEAKRADLYARIQCRVVELQPVIFCMTANQQWAMRGYVKGFQSQPLNLTGEVDLFPLYAARA</sequence>
<dbReference type="OrthoDB" id="7318145at2"/>
<gene>
    <name evidence="4" type="ORF">EAH89_27440</name>
</gene>
<proteinExistence type="inferred from homology"/>
<dbReference type="CDD" id="cd08512">
    <property type="entry name" value="PBP2_NikA_DppA_OppA_like_7"/>
    <property type="match status" value="1"/>
</dbReference>
<dbReference type="PANTHER" id="PTHR30290">
    <property type="entry name" value="PERIPLASMIC BINDING COMPONENT OF ABC TRANSPORTER"/>
    <property type="match status" value="1"/>
</dbReference>
<dbReference type="Pfam" id="PF00496">
    <property type="entry name" value="SBP_bac_5"/>
    <property type="match status" value="1"/>
</dbReference>
<dbReference type="AlphaFoldDB" id="A0A502F2N4"/>
<dbReference type="InterPro" id="IPR000914">
    <property type="entry name" value="SBP_5_dom"/>
</dbReference>
<evidence type="ECO:0000313" key="4">
    <source>
        <dbReference type="EMBL" id="TPG44283.1"/>
    </source>
</evidence>
<evidence type="ECO:0000256" key="2">
    <source>
        <dbReference type="ARBA" id="ARBA00005695"/>
    </source>
</evidence>
<evidence type="ECO:0000313" key="5">
    <source>
        <dbReference type="Proteomes" id="UP000317078"/>
    </source>
</evidence>
<dbReference type="GO" id="GO:1904680">
    <property type="term" value="F:peptide transmembrane transporter activity"/>
    <property type="evidence" value="ECO:0007669"/>
    <property type="project" value="TreeGrafter"/>
</dbReference>
<dbReference type="GO" id="GO:0015833">
    <property type="term" value="P:peptide transport"/>
    <property type="evidence" value="ECO:0007669"/>
    <property type="project" value="TreeGrafter"/>
</dbReference>
<keyword evidence="5" id="KW-1185">Reference proteome</keyword>
<feature type="domain" description="Solute-binding protein family 5" evidence="3">
    <location>
        <begin position="76"/>
        <end position="440"/>
    </location>
</feature>
<evidence type="ECO:0000256" key="1">
    <source>
        <dbReference type="ARBA" id="ARBA00004418"/>
    </source>
</evidence>
<dbReference type="PIRSF" id="PIRSF002741">
    <property type="entry name" value="MppA"/>
    <property type="match status" value="1"/>
</dbReference>
<dbReference type="Gene3D" id="3.90.76.10">
    <property type="entry name" value="Dipeptide-binding Protein, Domain 1"/>
    <property type="match status" value="1"/>
</dbReference>
<comment type="subcellular location">
    <subcellularLocation>
        <location evidence="1">Periplasm</location>
    </subcellularLocation>
</comment>
<dbReference type="EMBL" id="RCZP01000054">
    <property type="protein sequence ID" value="TPG44283.1"/>
    <property type="molecule type" value="Genomic_DNA"/>
</dbReference>
<dbReference type="Proteomes" id="UP000317078">
    <property type="component" value="Unassembled WGS sequence"/>
</dbReference>
<dbReference type="GO" id="GO:0043190">
    <property type="term" value="C:ATP-binding cassette (ABC) transporter complex"/>
    <property type="evidence" value="ECO:0007669"/>
    <property type="project" value="InterPro"/>
</dbReference>
<organism evidence="4 5">
    <name type="scientific">Muricoccus nepalensis</name>
    <dbReference type="NCBI Taxonomy" id="1854500"/>
    <lineage>
        <taxon>Bacteria</taxon>
        <taxon>Pseudomonadati</taxon>
        <taxon>Pseudomonadota</taxon>
        <taxon>Alphaproteobacteria</taxon>
        <taxon>Acetobacterales</taxon>
        <taxon>Roseomonadaceae</taxon>
        <taxon>Muricoccus</taxon>
    </lineage>
</organism>
<dbReference type="InterPro" id="IPR030678">
    <property type="entry name" value="Peptide/Ni-bd"/>
</dbReference>
<evidence type="ECO:0000259" key="3">
    <source>
        <dbReference type="Pfam" id="PF00496"/>
    </source>
</evidence>
<dbReference type="RefSeq" id="WP_140886911.1">
    <property type="nucleotide sequence ID" value="NZ_RCZP01000054.1"/>
</dbReference>
<dbReference type="Gene3D" id="3.40.190.10">
    <property type="entry name" value="Periplasmic binding protein-like II"/>
    <property type="match status" value="1"/>
</dbReference>
<accession>A0A502F2N4</accession>
<comment type="caution">
    <text evidence="4">The sequence shown here is derived from an EMBL/GenBank/DDBJ whole genome shotgun (WGS) entry which is preliminary data.</text>
</comment>
<dbReference type="InterPro" id="IPR039424">
    <property type="entry name" value="SBP_5"/>
</dbReference>
<name>A0A502F2N4_9PROT</name>
<dbReference type="SUPFAM" id="SSF53850">
    <property type="entry name" value="Periplasmic binding protein-like II"/>
    <property type="match status" value="1"/>
</dbReference>
<comment type="similarity">
    <text evidence="2">Belongs to the bacterial solute-binding protein 5 family.</text>
</comment>
<reference evidence="4 5" key="1">
    <citation type="journal article" date="2019" name="Environ. Microbiol.">
        <title>Species interactions and distinct microbial communities in high Arctic permafrost affected cryosols are associated with the CH4 and CO2 gas fluxes.</title>
        <authorList>
            <person name="Altshuler I."/>
            <person name="Hamel J."/>
            <person name="Turney S."/>
            <person name="Magnuson E."/>
            <person name="Levesque R."/>
            <person name="Greer C."/>
            <person name="Whyte L.G."/>
        </authorList>
    </citation>
    <scope>NUCLEOTIDE SEQUENCE [LARGE SCALE GENOMIC DNA]</scope>
    <source>
        <strain evidence="4 5">S9.3B</strain>
    </source>
</reference>
<protein>
    <submittedName>
        <fullName evidence="4">ABC transporter substrate-binding protein</fullName>
    </submittedName>
</protein>